<dbReference type="AlphaFoldDB" id="A0A0F3GMK5"/>
<comment type="caution">
    <text evidence="2">The sequence shown here is derived from an EMBL/GenBank/DDBJ whole genome shotgun (WGS) entry which is preliminary data.</text>
</comment>
<evidence type="ECO:0000256" key="1">
    <source>
        <dbReference type="SAM" id="Phobius"/>
    </source>
</evidence>
<evidence type="ECO:0000313" key="2">
    <source>
        <dbReference type="EMBL" id="KJU83160.1"/>
    </source>
</evidence>
<evidence type="ECO:0000313" key="3">
    <source>
        <dbReference type="Proteomes" id="UP000033423"/>
    </source>
</evidence>
<reference evidence="2 3" key="1">
    <citation type="submission" date="2015-02" db="EMBL/GenBank/DDBJ databases">
        <title>Single-cell genomics of uncultivated deep-branching MTB reveals a conserved set of magnetosome genes.</title>
        <authorList>
            <person name="Kolinko S."/>
            <person name="Richter M."/>
            <person name="Glockner F.O."/>
            <person name="Brachmann A."/>
            <person name="Schuler D."/>
        </authorList>
    </citation>
    <scope>NUCLEOTIDE SEQUENCE [LARGE SCALE GENOMIC DNA]</scope>
    <source>
        <strain evidence="2">TM-1</strain>
    </source>
</reference>
<proteinExistence type="predicted"/>
<gene>
    <name evidence="2" type="ORF">MBAV_004644</name>
</gene>
<name>A0A0F3GMK5_9BACT</name>
<keyword evidence="3" id="KW-1185">Reference proteome</keyword>
<keyword evidence="1" id="KW-0472">Membrane</keyword>
<keyword evidence="1" id="KW-1133">Transmembrane helix</keyword>
<dbReference type="Proteomes" id="UP000033423">
    <property type="component" value="Unassembled WGS sequence"/>
</dbReference>
<keyword evidence="1" id="KW-0812">Transmembrane</keyword>
<accession>A0A0F3GMK5</accession>
<protein>
    <submittedName>
        <fullName evidence="2">Uncharacterized protein</fullName>
    </submittedName>
</protein>
<dbReference type="EMBL" id="LACI01002008">
    <property type="protein sequence ID" value="KJU83160.1"/>
    <property type="molecule type" value="Genomic_DNA"/>
</dbReference>
<feature type="transmembrane region" description="Helical" evidence="1">
    <location>
        <begin position="15"/>
        <end position="32"/>
    </location>
</feature>
<organism evidence="2 3">
    <name type="scientific">Candidatus Magnetobacterium bavaricum</name>
    <dbReference type="NCBI Taxonomy" id="29290"/>
    <lineage>
        <taxon>Bacteria</taxon>
        <taxon>Pseudomonadati</taxon>
        <taxon>Nitrospirota</taxon>
        <taxon>Thermodesulfovibrionia</taxon>
        <taxon>Thermodesulfovibrionales</taxon>
        <taxon>Candidatus Magnetobacteriaceae</taxon>
        <taxon>Candidatus Magnetobacterium</taxon>
    </lineage>
</organism>
<sequence length="74" mass="8129">MAVPYASASTDTGDMGVFLLIMPVSILRLRIISASREASFIRSTASLLARSSKLSKEATLPPNIFRNIYRNVLK</sequence>